<dbReference type="EMBL" id="DRNH01000224">
    <property type="protein sequence ID" value="HFB53906.1"/>
    <property type="molecule type" value="Genomic_DNA"/>
</dbReference>
<dbReference type="InterPro" id="IPR029787">
    <property type="entry name" value="Nucleotide_cyclase"/>
</dbReference>
<dbReference type="Proteomes" id="UP000886390">
    <property type="component" value="Unassembled WGS sequence"/>
</dbReference>
<dbReference type="SUPFAM" id="SSF55073">
    <property type="entry name" value="Nucleotide cyclase"/>
    <property type="match status" value="1"/>
</dbReference>
<evidence type="ECO:0000313" key="1">
    <source>
        <dbReference type="EMBL" id="HFB53906.1"/>
    </source>
</evidence>
<reference evidence="1" key="1">
    <citation type="journal article" date="2020" name="mSystems">
        <title>Genome- and Community-Level Interaction Insights into Carbon Utilization and Element Cycling Functions of Hydrothermarchaeota in Hydrothermal Sediment.</title>
        <authorList>
            <person name="Zhou Z."/>
            <person name="Liu Y."/>
            <person name="Xu W."/>
            <person name="Pan J."/>
            <person name="Luo Z.H."/>
            <person name="Li M."/>
        </authorList>
    </citation>
    <scope>NUCLEOTIDE SEQUENCE [LARGE SCALE GENOMIC DNA]</scope>
    <source>
        <strain evidence="1">HyVt-507</strain>
    </source>
</reference>
<protein>
    <recommendedName>
        <fullName evidence="2">Guanylate cyclase domain-containing protein</fullName>
    </recommendedName>
</protein>
<name>A0A7C3C862_9BACT</name>
<evidence type="ECO:0008006" key="2">
    <source>
        <dbReference type="Google" id="ProtNLM"/>
    </source>
</evidence>
<gene>
    <name evidence="1" type="ORF">ENJ67_04165</name>
</gene>
<accession>A0A7C3C862</accession>
<dbReference type="Gene3D" id="3.30.70.1230">
    <property type="entry name" value="Nucleotide cyclase"/>
    <property type="match status" value="1"/>
</dbReference>
<comment type="caution">
    <text evidence="1">The sequence shown here is derived from an EMBL/GenBank/DDBJ whole genome shotgun (WGS) entry which is preliminary data.</text>
</comment>
<proteinExistence type="predicted"/>
<dbReference type="AlphaFoldDB" id="A0A7C3C862"/>
<sequence>MAQNREITADIVLIDIINFSKLDSRQQLEIISFLTRSYRKVIEKMLSHSDIVLETFIMGFIPTGDGFYCILNPKYKGYGVILGLSFNHFSDQIAKMFPYFHGIRIAVHTGGVNQFRDILGHKNFIGDGLNDCARYLELKDFTISTVMVSDAAYGNLKKFLSQRKDYEDLLHRREFKHSEAYIFKDKHGMTKRGYLVWMRKSGIITPPKYKF</sequence>
<organism evidence="1">
    <name type="scientific">Sulfurimonas autotrophica</name>
    <dbReference type="NCBI Taxonomy" id="202747"/>
    <lineage>
        <taxon>Bacteria</taxon>
        <taxon>Pseudomonadati</taxon>
        <taxon>Campylobacterota</taxon>
        <taxon>Epsilonproteobacteria</taxon>
        <taxon>Campylobacterales</taxon>
        <taxon>Sulfurimonadaceae</taxon>
        <taxon>Sulfurimonas</taxon>
    </lineage>
</organism>